<dbReference type="InterPro" id="IPR026511">
    <property type="entry name" value="PTHB1"/>
</dbReference>
<accession>A0AAN5D577</accession>
<feature type="domain" description="PTHB1 platform" evidence="2">
    <location>
        <begin position="85"/>
        <end position="190"/>
    </location>
</feature>
<dbReference type="PANTHER" id="PTHR20991">
    <property type="entry name" value="PARATHYROID HORMONE-RESPONSIVE B1 GENE"/>
    <property type="match status" value="1"/>
</dbReference>
<evidence type="ECO:0000256" key="1">
    <source>
        <dbReference type="SAM" id="MobiDB-lite"/>
    </source>
</evidence>
<protein>
    <recommendedName>
        <fullName evidence="2">PTHB1 platform domain-containing protein</fullName>
    </recommendedName>
</protein>
<dbReference type="GO" id="GO:0016020">
    <property type="term" value="C:membrane"/>
    <property type="evidence" value="ECO:0007669"/>
    <property type="project" value="TreeGrafter"/>
</dbReference>
<feature type="non-terminal residue" evidence="3">
    <location>
        <position position="1"/>
    </location>
</feature>
<evidence type="ECO:0000313" key="3">
    <source>
        <dbReference type="EMBL" id="GMR55942.1"/>
    </source>
</evidence>
<proteinExistence type="predicted"/>
<reference evidence="4" key="1">
    <citation type="submission" date="2022-10" db="EMBL/GenBank/DDBJ databases">
        <title>Genome assembly of Pristionchus species.</title>
        <authorList>
            <person name="Yoshida K."/>
            <person name="Sommer R.J."/>
        </authorList>
    </citation>
    <scope>NUCLEOTIDE SEQUENCE [LARGE SCALE GENOMIC DNA]</scope>
    <source>
        <strain evidence="4">RS5460</strain>
    </source>
</reference>
<gene>
    <name evidence="3" type="ORF">PMAYCL1PPCAC_26137</name>
</gene>
<dbReference type="GO" id="GO:0034464">
    <property type="term" value="C:BBSome"/>
    <property type="evidence" value="ECO:0007669"/>
    <property type="project" value="InterPro"/>
</dbReference>
<organism evidence="3 4">
    <name type="scientific">Pristionchus mayeri</name>
    <dbReference type="NCBI Taxonomy" id="1317129"/>
    <lineage>
        <taxon>Eukaryota</taxon>
        <taxon>Metazoa</taxon>
        <taxon>Ecdysozoa</taxon>
        <taxon>Nematoda</taxon>
        <taxon>Chromadorea</taxon>
        <taxon>Rhabditida</taxon>
        <taxon>Rhabditina</taxon>
        <taxon>Diplogasteromorpha</taxon>
        <taxon>Diplogasteroidea</taxon>
        <taxon>Neodiplogasteridae</taxon>
        <taxon>Pristionchus</taxon>
    </lineage>
</organism>
<dbReference type="PANTHER" id="PTHR20991:SF0">
    <property type="entry name" value="PROTEIN PTHB1"/>
    <property type="match status" value="1"/>
</dbReference>
<comment type="caution">
    <text evidence="3">The sequence shown here is derived from an EMBL/GenBank/DDBJ whole genome shotgun (WGS) entry which is preliminary data.</text>
</comment>
<sequence>RAHSKHGDNPSWTVRVVLPKDLRDVQINLNTDLATATKSYMINNTKEESTIPITFFIADLPPVHPQITIAVHHESTQVWLEASYPLSLVAVPCAVQRQAKHKVTLDVDGPTRELIELFPDIATSPSQSTQLGLQILTTDVVVCILTAGKSNRYRIQSDSLDYLYMVTVKLMEALKSKNSDARINVNFAVSSAVQAAEDYVEIETKYEKEKEGLAKSAAEVRAMQAVLIPMTRNTKYTPLSNLTLLIETTYNRLLTAIDTHTATGQRLNVLRRSLSSALGVLSLSQHSAGSIAGPHFFEHTQQSLMTRLNWASRDNSGDISRMVLSLLEMGGPPIRSLVNIREEEEDEEKDENQDFKLGVNATLNDRNAEMAEIAEEAGEGKDRDDDW</sequence>
<feature type="region of interest" description="Disordered" evidence="1">
    <location>
        <begin position="342"/>
        <end position="361"/>
    </location>
</feature>
<name>A0AAN5D577_9BILA</name>
<dbReference type="Pfam" id="PF23337">
    <property type="entry name" value="PTHB1_pf"/>
    <property type="match status" value="1"/>
</dbReference>
<dbReference type="Proteomes" id="UP001328107">
    <property type="component" value="Unassembled WGS sequence"/>
</dbReference>
<evidence type="ECO:0000313" key="4">
    <source>
        <dbReference type="Proteomes" id="UP001328107"/>
    </source>
</evidence>
<dbReference type="GO" id="GO:0060271">
    <property type="term" value="P:cilium assembly"/>
    <property type="evidence" value="ECO:0007669"/>
    <property type="project" value="TreeGrafter"/>
</dbReference>
<dbReference type="AlphaFoldDB" id="A0AAN5D577"/>
<feature type="compositionally biased region" description="Acidic residues" evidence="1">
    <location>
        <begin position="342"/>
        <end position="351"/>
    </location>
</feature>
<dbReference type="InterPro" id="IPR055362">
    <property type="entry name" value="PTHB1_pf_dom"/>
</dbReference>
<dbReference type="EMBL" id="BTRK01000005">
    <property type="protein sequence ID" value="GMR55942.1"/>
    <property type="molecule type" value="Genomic_DNA"/>
</dbReference>
<keyword evidence="4" id="KW-1185">Reference proteome</keyword>
<evidence type="ECO:0000259" key="2">
    <source>
        <dbReference type="Pfam" id="PF23337"/>
    </source>
</evidence>